<evidence type="ECO:0000313" key="6">
    <source>
        <dbReference type="EMBL" id="WBE26448.1"/>
    </source>
</evidence>
<comment type="similarity">
    <text evidence="1 4">Belongs to the HscB family.</text>
</comment>
<keyword evidence="2 4" id="KW-0143">Chaperone</keyword>
<organism evidence="6 7">
    <name type="scientific">Denitrificimonas caeni</name>
    <dbReference type="NCBI Taxonomy" id="521720"/>
    <lineage>
        <taxon>Bacteria</taxon>
        <taxon>Pseudomonadati</taxon>
        <taxon>Pseudomonadota</taxon>
        <taxon>Gammaproteobacteria</taxon>
        <taxon>Pseudomonadales</taxon>
        <taxon>Pseudomonadaceae</taxon>
        <taxon>Denitrificimonas</taxon>
    </lineage>
</organism>
<dbReference type="CDD" id="cd06257">
    <property type="entry name" value="DnaJ"/>
    <property type="match status" value="1"/>
</dbReference>
<evidence type="ECO:0000259" key="5">
    <source>
        <dbReference type="PROSITE" id="PS50076"/>
    </source>
</evidence>
<name>A0AAE9VSK8_9GAMM</name>
<evidence type="ECO:0000256" key="4">
    <source>
        <dbReference type="HAMAP-Rule" id="MF_00682"/>
    </source>
</evidence>
<dbReference type="HAMAP" id="MF_00682">
    <property type="entry name" value="HscB"/>
    <property type="match status" value="1"/>
</dbReference>
<sequence>MADSDRVNYFSMFGLQPVFLLDSKALAVTYRELARDTHPDRFASATAAQQREAVERAALLNDAYQTLKSPTQRALYLLRQQAELPEETTIQDGEFLFQQMEWREQLETLQEQADFAAVDRFKVELGQARHAIDTAFAECIDDPEQRVQAERLARRMQFLDKMFYEVRQLEERLDD</sequence>
<dbReference type="GO" id="GO:1990230">
    <property type="term" value="C:iron-sulfur cluster transfer complex"/>
    <property type="evidence" value="ECO:0007669"/>
    <property type="project" value="TreeGrafter"/>
</dbReference>
<comment type="subunit">
    <text evidence="4">Interacts with HscA and stimulates its ATPase activity.</text>
</comment>
<dbReference type="NCBIfam" id="NF001420">
    <property type="entry name" value="PRK00294.1"/>
    <property type="match status" value="1"/>
</dbReference>
<dbReference type="PANTHER" id="PTHR14021">
    <property type="entry name" value="IRON-SULFUR CLUSTER CO-CHAPERONE PROTEIN HSCB"/>
    <property type="match status" value="1"/>
</dbReference>
<dbReference type="NCBIfam" id="TIGR00714">
    <property type="entry name" value="hscB"/>
    <property type="match status" value="1"/>
</dbReference>
<comment type="function">
    <text evidence="3 4">Co-chaperone involved in the maturation of iron-sulfur cluster-containing proteins. Seems to help targeting proteins to be folded toward HscA.</text>
</comment>
<dbReference type="GO" id="GO:0044571">
    <property type="term" value="P:[2Fe-2S] cluster assembly"/>
    <property type="evidence" value="ECO:0007669"/>
    <property type="project" value="InterPro"/>
</dbReference>
<evidence type="ECO:0000256" key="1">
    <source>
        <dbReference type="ARBA" id="ARBA00010476"/>
    </source>
</evidence>
<reference evidence="6 7" key="1">
    <citation type="submission" date="2022-12" db="EMBL/GenBank/DDBJ databases">
        <title>Coexistence and Characterization of a Novel Tigecycline Resistance gene tet(X) variant and blaNDM-1 in a Pseudomonas caeni Isolate of Chicken Origin.</title>
        <authorList>
            <person name="Lu X."/>
            <person name="Zhang L."/>
            <person name="Li R."/>
            <person name="Wang Z."/>
        </authorList>
    </citation>
    <scope>NUCLEOTIDE SEQUENCE [LARGE SCALE GENOMIC DNA]</scope>
    <source>
        <strain evidence="6 7">CE14</strain>
    </source>
</reference>
<accession>A0AAE9VSK8</accession>
<dbReference type="Proteomes" id="UP001212189">
    <property type="component" value="Chromosome"/>
</dbReference>
<proteinExistence type="inferred from homology"/>
<dbReference type="KEGG" id="dce:O6P33_06425"/>
<dbReference type="RefSeq" id="WP_269819370.1">
    <property type="nucleotide sequence ID" value="NZ_CP114976.1"/>
</dbReference>
<protein>
    <recommendedName>
        <fullName evidence="4">Co-chaperone protein HscB homolog</fullName>
    </recommendedName>
</protein>
<dbReference type="AlphaFoldDB" id="A0AAE9VSK8"/>
<dbReference type="InterPro" id="IPR001623">
    <property type="entry name" value="DnaJ_domain"/>
</dbReference>
<evidence type="ECO:0000256" key="3">
    <source>
        <dbReference type="ARBA" id="ARBA00025596"/>
    </source>
</evidence>
<dbReference type="EMBL" id="CP114976">
    <property type="protein sequence ID" value="WBE26448.1"/>
    <property type="molecule type" value="Genomic_DNA"/>
</dbReference>
<dbReference type="InterPro" id="IPR009073">
    <property type="entry name" value="HscB_oligo_C"/>
</dbReference>
<dbReference type="GO" id="GO:0051087">
    <property type="term" value="F:protein-folding chaperone binding"/>
    <property type="evidence" value="ECO:0007669"/>
    <property type="project" value="InterPro"/>
</dbReference>
<evidence type="ECO:0000256" key="2">
    <source>
        <dbReference type="ARBA" id="ARBA00023186"/>
    </source>
</evidence>
<dbReference type="PROSITE" id="PS50076">
    <property type="entry name" value="DNAJ_2"/>
    <property type="match status" value="1"/>
</dbReference>
<dbReference type="InterPro" id="IPR036386">
    <property type="entry name" value="HscB_C_sf"/>
</dbReference>
<dbReference type="Pfam" id="PF07743">
    <property type="entry name" value="HSCB_C"/>
    <property type="match status" value="1"/>
</dbReference>
<keyword evidence="7" id="KW-1185">Reference proteome</keyword>
<dbReference type="GO" id="GO:0001671">
    <property type="term" value="F:ATPase activator activity"/>
    <property type="evidence" value="ECO:0007669"/>
    <property type="project" value="InterPro"/>
</dbReference>
<dbReference type="PANTHER" id="PTHR14021:SF15">
    <property type="entry name" value="IRON-SULFUR CLUSTER CO-CHAPERONE PROTEIN HSCB"/>
    <property type="match status" value="1"/>
</dbReference>
<dbReference type="GO" id="GO:0006457">
    <property type="term" value="P:protein folding"/>
    <property type="evidence" value="ECO:0007669"/>
    <property type="project" value="UniProtKB-UniRule"/>
</dbReference>
<dbReference type="SUPFAM" id="SSF46565">
    <property type="entry name" value="Chaperone J-domain"/>
    <property type="match status" value="1"/>
</dbReference>
<dbReference type="InterPro" id="IPR036869">
    <property type="entry name" value="J_dom_sf"/>
</dbReference>
<dbReference type="SMART" id="SM00271">
    <property type="entry name" value="DnaJ"/>
    <property type="match status" value="1"/>
</dbReference>
<gene>
    <name evidence="4 6" type="primary">hscB</name>
    <name evidence="6" type="ORF">O6P33_06425</name>
</gene>
<evidence type="ECO:0000313" key="7">
    <source>
        <dbReference type="Proteomes" id="UP001212189"/>
    </source>
</evidence>
<feature type="domain" description="J" evidence="5">
    <location>
        <begin position="8"/>
        <end position="80"/>
    </location>
</feature>
<dbReference type="Gene3D" id="1.10.287.110">
    <property type="entry name" value="DnaJ domain"/>
    <property type="match status" value="1"/>
</dbReference>
<dbReference type="SUPFAM" id="SSF47144">
    <property type="entry name" value="HSC20 (HSCB), C-terminal oligomerisation domain"/>
    <property type="match status" value="1"/>
</dbReference>
<dbReference type="GO" id="GO:0051259">
    <property type="term" value="P:protein complex oligomerization"/>
    <property type="evidence" value="ECO:0007669"/>
    <property type="project" value="InterPro"/>
</dbReference>
<dbReference type="Gene3D" id="1.20.1280.20">
    <property type="entry name" value="HscB, C-terminal domain"/>
    <property type="match status" value="1"/>
</dbReference>
<dbReference type="Pfam" id="PF00226">
    <property type="entry name" value="DnaJ"/>
    <property type="match status" value="1"/>
</dbReference>
<dbReference type="InterPro" id="IPR004640">
    <property type="entry name" value="HscB"/>
</dbReference>